<dbReference type="PANTHER" id="PTHR42682:SF4">
    <property type="entry name" value="NADH-UBIQUINONE_PLASTOQUINONE"/>
    <property type="match status" value="1"/>
</dbReference>
<feature type="transmembrane region" description="Helical" evidence="8">
    <location>
        <begin position="475"/>
        <end position="504"/>
    </location>
</feature>
<dbReference type="STRING" id="1359163.NLO413_0377"/>
<feature type="transmembrane region" description="Helical" evidence="8">
    <location>
        <begin position="320"/>
        <end position="345"/>
    </location>
</feature>
<evidence type="ECO:0000256" key="7">
    <source>
        <dbReference type="RuleBase" id="RU000320"/>
    </source>
</evidence>
<feature type="transmembrane region" description="Helical" evidence="8">
    <location>
        <begin position="208"/>
        <end position="229"/>
    </location>
</feature>
<dbReference type="AlphaFoldDB" id="A0A0F3NQ12"/>
<keyword evidence="6 8" id="KW-0472">Membrane</keyword>
<evidence type="ECO:0000313" key="11">
    <source>
        <dbReference type="Proteomes" id="UP000033562"/>
    </source>
</evidence>
<evidence type="ECO:0000256" key="2">
    <source>
        <dbReference type="ARBA" id="ARBA00022475"/>
    </source>
</evidence>
<feature type="domain" description="NADH:quinone oxidoreductase/Mrp antiporter transmembrane" evidence="9">
    <location>
        <begin position="59"/>
        <end position="308"/>
    </location>
</feature>
<feature type="transmembrane region" description="Helical" evidence="8">
    <location>
        <begin position="397"/>
        <end position="418"/>
    </location>
</feature>
<feature type="transmembrane region" description="Helical" evidence="8">
    <location>
        <begin position="183"/>
        <end position="201"/>
    </location>
</feature>
<feature type="transmembrane region" description="Helical" evidence="8">
    <location>
        <begin position="15"/>
        <end position="32"/>
    </location>
</feature>
<keyword evidence="3 7" id="KW-0812">Transmembrane</keyword>
<evidence type="ECO:0000256" key="4">
    <source>
        <dbReference type="ARBA" id="ARBA00022989"/>
    </source>
</evidence>
<dbReference type="InterPro" id="IPR052175">
    <property type="entry name" value="ComplexI-like_HydComp"/>
</dbReference>
<feature type="transmembrane region" description="Helical" evidence="8">
    <location>
        <begin position="128"/>
        <end position="147"/>
    </location>
</feature>
<reference evidence="10 11" key="1">
    <citation type="submission" date="2015-02" db="EMBL/GenBank/DDBJ databases">
        <title>Genome Sequencing of Rickettsiales.</title>
        <authorList>
            <person name="Daugherty S.C."/>
            <person name="Su Q."/>
            <person name="Abolude K."/>
            <person name="Beier-Sexton M."/>
            <person name="Carlyon J.A."/>
            <person name="Carter R."/>
            <person name="Day N.P."/>
            <person name="Dumler S.J."/>
            <person name="Dyachenko V."/>
            <person name="Godinez A."/>
            <person name="Kurtti T.J."/>
            <person name="Lichay M."/>
            <person name="Mullins K.E."/>
            <person name="Ott S."/>
            <person name="Pappas-Brown V."/>
            <person name="Paris D.H."/>
            <person name="Patel P."/>
            <person name="Richards A.L."/>
            <person name="Sadzewicz L."/>
            <person name="Sears K."/>
            <person name="Seidman D."/>
            <person name="Sengamalay N."/>
            <person name="Stenos J."/>
            <person name="Tallon L.J."/>
            <person name="Vincent G."/>
            <person name="Fraser C.M."/>
            <person name="Munderloh U."/>
            <person name="Dunning-Hotopp J.C."/>
        </authorList>
    </citation>
    <scope>NUCLEOTIDE SEQUENCE [LARGE SCALE GENOMIC DNA]</scope>
    <source>
        <strain evidence="10 11">RAC413</strain>
    </source>
</reference>
<feature type="transmembrane region" description="Helical" evidence="8">
    <location>
        <begin position="235"/>
        <end position="257"/>
    </location>
</feature>
<dbReference type="Pfam" id="PF00361">
    <property type="entry name" value="Proton_antipo_M"/>
    <property type="match status" value="1"/>
</dbReference>
<dbReference type="InterPro" id="IPR001750">
    <property type="entry name" value="ND/Mrp_TM"/>
</dbReference>
<feature type="transmembrane region" description="Helical" evidence="8">
    <location>
        <begin position="277"/>
        <end position="300"/>
    </location>
</feature>
<evidence type="ECO:0000256" key="1">
    <source>
        <dbReference type="ARBA" id="ARBA00004651"/>
    </source>
</evidence>
<dbReference type="PANTHER" id="PTHR42682">
    <property type="entry name" value="HYDROGENASE-4 COMPONENT F"/>
    <property type="match status" value="1"/>
</dbReference>
<feature type="transmembrane region" description="Helical" evidence="8">
    <location>
        <begin position="95"/>
        <end position="116"/>
    </location>
</feature>
<evidence type="ECO:0000313" key="10">
    <source>
        <dbReference type="EMBL" id="KJV69004.1"/>
    </source>
</evidence>
<evidence type="ECO:0000256" key="5">
    <source>
        <dbReference type="ARBA" id="ARBA00023002"/>
    </source>
</evidence>
<comment type="caution">
    <text evidence="10">The sequence shown here is derived from an EMBL/GenBank/DDBJ whole genome shotgun (WGS) entry which is preliminary data.</text>
</comment>
<protein>
    <submittedName>
        <fullName evidence="10">NADH-Ubiquinone/plastoquinone (Complex I), various chains family protein</fullName>
    </submittedName>
</protein>
<keyword evidence="11" id="KW-1185">Reference proteome</keyword>
<keyword evidence="2" id="KW-1003">Cell membrane</keyword>
<feature type="transmembrane region" description="Helical" evidence="8">
    <location>
        <begin position="357"/>
        <end position="377"/>
    </location>
</feature>
<sequence length="506" mass="56671">MSKVSTYLDIFNSNNGILLITFSLAMFLIYLCSKNISKREMIVYLLYYSSNSVAILSCDMTIVVVAFEFMVLCALLIIAINSSTAGYNPERYKAFIHYACVHFFAGVCLLIGICQFPFSKFLNNIPTTLFFIGLLINAAAFPMSSWVTHAYPVASDIGIMILSVFTTKTAVYVILKLFQGHDILLYIGLITSIYGMIFSLLENNIRKLLCYNLVGQMGLLLISIGFNYMIATDIIVLQMALSILYQLLLFMIANTVINNTGNVNINEMGNILKKMPLEGICCLVALLTMGGFPGTSGFIVKTLILHNSELGGLKDIIFGKLFLICSMLLLMSTGFKFFWFIFMSSAKCVNKIAKSGFFTKISMLILTCILLLSGLLYKECFFFIGIENKFSYTYGNVLSQCMIFFIAALLFYCFCNAFKGRVNFNLDVDWIYRSFLLSVILKFYTFVLYIFSIFASLEGSTLSMIKLLNNSRRGIVKACGITSLSFTVIVGMLFISSVVVFLCLNH</sequence>
<accession>A0A0F3NQ12</accession>
<feature type="transmembrane region" description="Helical" evidence="8">
    <location>
        <begin position="53"/>
        <end position="80"/>
    </location>
</feature>
<evidence type="ECO:0000259" key="9">
    <source>
        <dbReference type="Pfam" id="PF00361"/>
    </source>
</evidence>
<dbReference type="RefSeq" id="WP_052690366.1">
    <property type="nucleotide sequence ID" value="NZ_LANX01000001.1"/>
</dbReference>
<organism evidence="10 11">
    <name type="scientific">Candidatus Neoehrlichia procyonis str. RAC413</name>
    <dbReference type="NCBI Taxonomy" id="1359163"/>
    <lineage>
        <taxon>Bacteria</taxon>
        <taxon>Pseudomonadati</taxon>
        <taxon>Pseudomonadota</taxon>
        <taxon>Alphaproteobacteria</taxon>
        <taxon>Rickettsiales</taxon>
        <taxon>Anaplasmataceae</taxon>
        <taxon>Candidatus Neoehrlichia</taxon>
    </lineage>
</organism>
<keyword evidence="4 8" id="KW-1133">Transmembrane helix</keyword>
<dbReference type="GO" id="GO:0016491">
    <property type="term" value="F:oxidoreductase activity"/>
    <property type="evidence" value="ECO:0007669"/>
    <property type="project" value="UniProtKB-KW"/>
</dbReference>
<evidence type="ECO:0000256" key="8">
    <source>
        <dbReference type="SAM" id="Phobius"/>
    </source>
</evidence>
<gene>
    <name evidence="10" type="ORF">NLO413_0377</name>
</gene>
<proteinExistence type="predicted"/>
<dbReference type="PATRIC" id="fig|1359163.3.peg.367"/>
<dbReference type="EMBL" id="LANX01000001">
    <property type="protein sequence ID" value="KJV69004.1"/>
    <property type="molecule type" value="Genomic_DNA"/>
</dbReference>
<feature type="transmembrane region" description="Helical" evidence="8">
    <location>
        <begin position="430"/>
        <end position="455"/>
    </location>
</feature>
<keyword evidence="5" id="KW-0560">Oxidoreductase</keyword>
<evidence type="ECO:0000256" key="6">
    <source>
        <dbReference type="ARBA" id="ARBA00023136"/>
    </source>
</evidence>
<name>A0A0F3NQ12_9RICK</name>
<dbReference type="GO" id="GO:0005886">
    <property type="term" value="C:plasma membrane"/>
    <property type="evidence" value="ECO:0007669"/>
    <property type="project" value="UniProtKB-SubCell"/>
</dbReference>
<dbReference type="NCBIfam" id="NF009307">
    <property type="entry name" value="PRK12664.1"/>
    <property type="match status" value="1"/>
</dbReference>
<keyword evidence="10" id="KW-0830">Ubiquinone</keyword>
<comment type="subcellular location">
    <subcellularLocation>
        <location evidence="1">Cell membrane</location>
        <topology evidence="1">Multi-pass membrane protein</topology>
    </subcellularLocation>
    <subcellularLocation>
        <location evidence="7">Membrane</location>
        <topology evidence="7">Multi-pass membrane protein</topology>
    </subcellularLocation>
</comment>
<dbReference type="Proteomes" id="UP000033562">
    <property type="component" value="Unassembled WGS sequence"/>
</dbReference>
<evidence type="ECO:0000256" key="3">
    <source>
        <dbReference type="ARBA" id="ARBA00022692"/>
    </source>
</evidence>